<evidence type="ECO:0000313" key="2">
    <source>
        <dbReference type="Proteomes" id="UP000504636"/>
    </source>
</evidence>
<proteinExistence type="predicted"/>
<dbReference type="EMBL" id="MU003693">
    <property type="protein sequence ID" value="KAF2816679.1"/>
    <property type="molecule type" value="Genomic_DNA"/>
</dbReference>
<dbReference type="RefSeq" id="XP_033583643.1">
    <property type="nucleotide sequence ID" value="XM_033718936.1"/>
</dbReference>
<accession>A0A6A6Z7I4</accession>
<dbReference type="GeneID" id="54459829"/>
<dbReference type="Proteomes" id="UP000504636">
    <property type="component" value="Unplaced"/>
</dbReference>
<keyword evidence="2" id="KW-1185">Reference proteome</keyword>
<dbReference type="AlphaFoldDB" id="A0A6A6Z7I4"/>
<gene>
    <name evidence="1 3" type="ORF">BDZ99DRAFT_458521</name>
</gene>
<evidence type="ECO:0000313" key="3">
    <source>
        <dbReference type="RefSeq" id="XP_033583643.1"/>
    </source>
</evidence>
<organism evidence="1">
    <name type="scientific">Mytilinidion resinicola</name>
    <dbReference type="NCBI Taxonomy" id="574789"/>
    <lineage>
        <taxon>Eukaryota</taxon>
        <taxon>Fungi</taxon>
        <taxon>Dikarya</taxon>
        <taxon>Ascomycota</taxon>
        <taxon>Pezizomycotina</taxon>
        <taxon>Dothideomycetes</taxon>
        <taxon>Pleosporomycetidae</taxon>
        <taxon>Mytilinidiales</taxon>
        <taxon>Mytilinidiaceae</taxon>
        <taxon>Mytilinidion</taxon>
    </lineage>
</organism>
<sequence length="258" mass="28078">MASPGLFLLSQPLPPNTLSLGQLLPNPLSPSSGPFFSASTLGAQDLREPYIQARYKDLVAFDDEGRLAASLSGRKVDPSRKDLILLLADEMEYRSLQPNSAFDNICQDPAALAWMRSMAAQNQTLYFVVGLQQLKNATFKSAVIQEGPLGVSVTEGPTPSKPSLPVHIRRDSSMDITDSSSTGVYGFEVRKVQCRLGRTDEPHLLEDLDLSWNYHRAGDDGLQLSIGMSKALQAEELRLLAAAMEDASDASYNSSDSE</sequence>
<reference evidence="3" key="2">
    <citation type="submission" date="2020-04" db="EMBL/GenBank/DDBJ databases">
        <authorList>
            <consortium name="NCBI Genome Project"/>
        </authorList>
    </citation>
    <scope>NUCLEOTIDE SEQUENCE</scope>
    <source>
        <strain evidence="3">CBS 304.34</strain>
    </source>
</reference>
<reference evidence="3" key="3">
    <citation type="submission" date="2025-04" db="UniProtKB">
        <authorList>
            <consortium name="RefSeq"/>
        </authorList>
    </citation>
    <scope>IDENTIFICATION</scope>
    <source>
        <strain evidence="3">CBS 304.34</strain>
    </source>
</reference>
<name>A0A6A6Z7I4_9PEZI</name>
<protein>
    <submittedName>
        <fullName evidence="1 3">Uncharacterized protein</fullName>
    </submittedName>
</protein>
<evidence type="ECO:0000313" key="1">
    <source>
        <dbReference type="EMBL" id="KAF2816679.1"/>
    </source>
</evidence>
<reference evidence="1 3" key="1">
    <citation type="journal article" date="2020" name="Stud. Mycol.">
        <title>101 Dothideomycetes genomes: a test case for predicting lifestyles and emergence of pathogens.</title>
        <authorList>
            <person name="Haridas S."/>
            <person name="Albert R."/>
            <person name="Binder M."/>
            <person name="Bloem J."/>
            <person name="Labutti K."/>
            <person name="Salamov A."/>
            <person name="Andreopoulos B."/>
            <person name="Baker S."/>
            <person name="Barry K."/>
            <person name="Bills G."/>
            <person name="Bluhm B."/>
            <person name="Cannon C."/>
            <person name="Castanera R."/>
            <person name="Culley D."/>
            <person name="Daum C."/>
            <person name="Ezra D."/>
            <person name="Gonzalez J."/>
            <person name="Henrissat B."/>
            <person name="Kuo A."/>
            <person name="Liang C."/>
            <person name="Lipzen A."/>
            <person name="Lutzoni F."/>
            <person name="Magnuson J."/>
            <person name="Mondo S."/>
            <person name="Nolan M."/>
            <person name="Ohm R."/>
            <person name="Pangilinan J."/>
            <person name="Park H.-J."/>
            <person name="Ramirez L."/>
            <person name="Alfaro M."/>
            <person name="Sun H."/>
            <person name="Tritt A."/>
            <person name="Yoshinaga Y."/>
            <person name="Zwiers L.-H."/>
            <person name="Turgeon B."/>
            <person name="Goodwin S."/>
            <person name="Spatafora J."/>
            <person name="Crous P."/>
            <person name="Grigoriev I."/>
        </authorList>
    </citation>
    <scope>NUCLEOTIDE SEQUENCE</scope>
    <source>
        <strain evidence="1 3">CBS 304.34</strain>
    </source>
</reference>
<dbReference type="OrthoDB" id="3694634at2759"/>